<feature type="compositionally biased region" description="Pro residues" evidence="1">
    <location>
        <begin position="65"/>
        <end position="86"/>
    </location>
</feature>
<evidence type="ECO:0000313" key="3">
    <source>
        <dbReference type="Proteomes" id="UP001652583"/>
    </source>
</evidence>
<keyword evidence="3" id="KW-1185">Reference proteome</keyword>
<feature type="chain" id="PRO_5045154276" evidence="2">
    <location>
        <begin position="19"/>
        <end position="412"/>
    </location>
</feature>
<feature type="compositionally biased region" description="Low complexity" evidence="1">
    <location>
        <begin position="400"/>
        <end position="412"/>
    </location>
</feature>
<sequence length="412" mass="41875">MSFLVGGWIQSLLSPLLALLLPRLLGPRPRSPAARRVPTPCPLRPPLAAAEESGPGPVAGAHTGRPPPARRGPRASPPGPVRPGPRPVQARGRPRPGQASTGLPRPTLSGAAEGPRLTWTRAGGPGAAPGRAGGGGAALTAPLGLGSGGGGSGDGDGGGGSSSARTTRSGPRPGHAPPARAPIGRRPPRCASHWPACLSRRPGARGGGGTSGWRRLRRARRPAETRVAGDGRGGGRLGPSPRRPAEGGGRRAAPLVERMLCDPRLSFPPPPRQVVMVSAPWLWGQDPGSNPDPDVSALRALGKGLTSLLRASVSLSGPISGSTGCVSRAQQPRGSCIGPCNASWGDRKEMKRIPHQVVERGLHSLWSPGGVPCASPQPVCGRSSRVQTVHPVKVPPADLPAPGGALSPSVIR</sequence>
<gene>
    <name evidence="4" type="primary">LOC106970815</name>
</gene>
<feature type="compositionally biased region" description="Gly residues" evidence="1">
    <location>
        <begin position="123"/>
        <end position="137"/>
    </location>
</feature>
<accession>A0ABM3PX73</accession>
<name>A0ABM3PX73_ACIJB</name>
<feature type="compositionally biased region" description="Gly residues" evidence="1">
    <location>
        <begin position="145"/>
        <end position="161"/>
    </location>
</feature>
<reference evidence="4" key="1">
    <citation type="submission" date="2025-08" db="UniProtKB">
        <authorList>
            <consortium name="RefSeq"/>
        </authorList>
    </citation>
    <scope>IDENTIFICATION</scope>
    <source>
        <tissue evidence="4">Blood</tissue>
    </source>
</reference>
<feature type="region of interest" description="Disordered" evidence="1">
    <location>
        <begin position="28"/>
        <end position="252"/>
    </location>
</feature>
<proteinExistence type="predicted"/>
<feature type="compositionally biased region" description="Low complexity" evidence="1">
    <location>
        <begin position="87"/>
        <end position="98"/>
    </location>
</feature>
<protein>
    <submittedName>
        <fullName evidence="4">Basic proline-rich protein-like</fullName>
    </submittedName>
</protein>
<evidence type="ECO:0000256" key="1">
    <source>
        <dbReference type="SAM" id="MobiDB-lite"/>
    </source>
</evidence>
<feature type="compositionally biased region" description="Low complexity" evidence="1">
    <location>
        <begin position="162"/>
        <end position="173"/>
    </location>
</feature>
<evidence type="ECO:0000256" key="2">
    <source>
        <dbReference type="SAM" id="SignalP"/>
    </source>
</evidence>
<feature type="signal peptide" evidence="2">
    <location>
        <begin position="1"/>
        <end position="18"/>
    </location>
</feature>
<feature type="region of interest" description="Disordered" evidence="1">
    <location>
        <begin position="393"/>
        <end position="412"/>
    </location>
</feature>
<dbReference type="GeneID" id="106970815"/>
<dbReference type="Proteomes" id="UP001652583">
    <property type="component" value="Chromosome A2"/>
</dbReference>
<keyword evidence="2" id="KW-0732">Signal</keyword>
<evidence type="ECO:0000313" key="4">
    <source>
        <dbReference type="RefSeq" id="XP_053076284.1"/>
    </source>
</evidence>
<dbReference type="RefSeq" id="XP_053076284.1">
    <property type="nucleotide sequence ID" value="XM_053220309.1"/>
</dbReference>
<organism evidence="3 4">
    <name type="scientific">Acinonyx jubatus</name>
    <name type="common">Cheetah</name>
    <dbReference type="NCBI Taxonomy" id="32536"/>
    <lineage>
        <taxon>Eukaryota</taxon>
        <taxon>Metazoa</taxon>
        <taxon>Chordata</taxon>
        <taxon>Craniata</taxon>
        <taxon>Vertebrata</taxon>
        <taxon>Euteleostomi</taxon>
        <taxon>Mammalia</taxon>
        <taxon>Eutheria</taxon>
        <taxon>Laurasiatheria</taxon>
        <taxon>Carnivora</taxon>
        <taxon>Feliformia</taxon>
        <taxon>Felidae</taxon>
        <taxon>Felinae</taxon>
        <taxon>Acinonyx</taxon>
    </lineage>
</organism>